<proteinExistence type="predicted"/>
<keyword evidence="2" id="KW-1185">Reference proteome</keyword>
<sequence>MLDDFQNGRHEFQLLARLAADSLSRLTAARTGLVDVSQVVVHKFAGQVIGKWSTTAASTNVLTDDQRCGIFGKWGRGCGRVIRVASVKHRQLVGINSFTARTVTTAKQLFDKVLRLRQIALQLIDRRLLL</sequence>
<dbReference type="Proteomes" id="UP000317909">
    <property type="component" value="Chromosome"/>
</dbReference>
<dbReference type="KEGG" id="llh:I41_28490"/>
<reference evidence="1 2" key="1">
    <citation type="submission" date="2019-02" db="EMBL/GenBank/DDBJ databases">
        <title>Deep-cultivation of Planctomycetes and their phenomic and genomic characterization uncovers novel biology.</title>
        <authorList>
            <person name="Wiegand S."/>
            <person name="Jogler M."/>
            <person name="Boedeker C."/>
            <person name="Pinto D."/>
            <person name="Vollmers J."/>
            <person name="Rivas-Marin E."/>
            <person name="Kohn T."/>
            <person name="Peeters S.H."/>
            <person name="Heuer A."/>
            <person name="Rast P."/>
            <person name="Oberbeckmann S."/>
            <person name="Bunk B."/>
            <person name="Jeske O."/>
            <person name="Meyerdierks A."/>
            <person name="Storesund J.E."/>
            <person name="Kallscheuer N."/>
            <person name="Luecker S."/>
            <person name="Lage O.M."/>
            <person name="Pohl T."/>
            <person name="Merkel B.J."/>
            <person name="Hornburger P."/>
            <person name="Mueller R.-W."/>
            <person name="Bruemmer F."/>
            <person name="Labrenz M."/>
            <person name="Spormann A.M."/>
            <person name="Op den Camp H."/>
            <person name="Overmann J."/>
            <person name="Amann R."/>
            <person name="Jetten M.S.M."/>
            <person name="Mascher T."/>
            <person name="Medema M.H."/>
            <person name="Devos D.P."/>
            <person name="Kaster A.-K."/>
            <person name="Ovreas L."/>
            <person name="Rohde M."/>
            <person name="Galperin M.Y."/>
            <person name="Jogler C."/>
        </authorList>
    </citation>
    <scope>NUCLEOTIDE SEQUENCE [LARGE SCALE GENOMIC DNA]</scope>
    <source>
        <strain evidence="1 2">I41</strain>
    </source>
</reference>
<name>A0A517TZ55_9BACT</name>
<dbReference type="AlphaFoldDB" id="A0A517TZ55"/>
<dbReference type="EMBL" id="CP036339">
    <property type="protein sequence ID" value="QDT73659.1"/>
    <property type="molecule type" value="Genomic_DNA"/>
</dbReference>
<evidence type="ECO:0000313" key="1">
    <source>
        <dbReference type="EMBL" id="QDT73659.1"/>
    </source>
</evidence>
<organism evidence="1 2">
    <name type="scientific">Lacipirellula limnantheis</name>
    <dbReference type="NCBI Taxonomy" id="2528024"/>
    <lineage>
        <taxon>Bacteria</taxon>
        <taxon>Pseudomonadati</taxon>
        <taxon>Planctomycetota</taxon>
        <taxon>Planctomycetia</taxon>
        <taxon>Pirellulales</taxon>
        <taxon>Lacipirellulaceae</taxon>
        <taxon>Lacipirellula</taxon>
    </lineage>
</organism>
<gene>
    <name evidence="1" type="ORF">I41_28490</name>
</gene>
<protein>
    <submittedName>
        <fullName evidence="1">Uncharacterized protein</fullName>
    </submittedName>
</protein>
<evidence type="ECO:0000313" key="2">
    <source>
        <dbReference type="Proteomes" id="UP000317909"/>
    </source>
</evidence>
<accession>A0A517TZ55</accession>